<gene>
    <name evidence="1" type="ORF">F511_37444</name>
</gene>
<proteinExistence type="predicted"/>
<dbReference type="AlphaFoldDB" id="A0A2Z7CI92"/>
<organism evidence="1 2">
    <name type="scientific">Dorcoceras hygrometricum</name>
    <dbReference type="NCBI Taxonomy" id="472368"/>
    <lineage>
        <taxon>Eukaryota</taxon>
        <taxon>Viridiplantae</taxon>
        <taxon>Streptophyta</taxon>
        <taxon>Embryophyta</taxon>
        <taxon>Tracheophyta</taxon>
        <taxon>Spermatophyta</taxon>
        <taxon>Magnoliopsida</taxon>
        <taxon>eudicotyledons</taxon>
        <taxon>Gunneridae</taxon>
        <taxon>Pentapetalae</taxon>
        <taxon>asterids</taxon>
        <taxon>lamiids</taxon>
        <taxon>Lamiales</taxon>
        <taxon>Gesneriaceae</taxon>
        <taxon>Didymocarpoideae</taxon>
        <taxon>Trichosporeae</taxon>
        <taxon>Loxocarpinae</taxon>
        <taxon>Dorcoceras</taxon>
    </lineage>
</organism>
<accession>A0A2Z7CI92</accession>
<keyword evidence="1" id="KW-0131">Cell cycle</keyword>
<protein>
    <submittedName>
        <fullName evidence="1">Cell division control protein 2</fullName>
    </submittedName>
</protein>
<dbReference type="Proteomes" id="UP000250235">
    <property type="component" value="Unassembled WGS sequence"/>
</dbReference>
<reference evidence="1 2" key="1">
    <citation type="journal article" date="2015" name="Proc. Natl. Acad. Sci. U.S.A.">
        <title>The resurrection genome of Boea hygrometrica: A blueprint for survival of dehydration.</title>
        <authorList>
            <person name="Xiao L."/>
            <person name="Yang G."/>
            <person name="Zhang L."/>
            <person name="Yang X."/>
            <person name="Zhao S."/>
            <person name="Ji Z."/>
            <person name="Zhou Q."/>
            <person name="Hu M."/>
            <person name="Wang Y."/>
            <person name="Chen M."/>
            <person name="Xu Y."/>
            <person name="Jin H."/>
            <person name="Xiao X."/>
            <person name="Hu G."/>
            <person name="Bao F."/>
            <person name="Hu Y."/>
            <person name="Wan P."/>
            <person name="Li L."/>
            <person name="Deng X."/>
            <person name="Kuang T."/>
            <person name="Xiang C."/>
            <person name="Zhu J.K."/>
            <person name="Oliver M.J."/>
            <person name="He Y."/>
        </authorList>
    </citation>
    <scope>NUCLEOTIDE SEQUENCE [LARGE SCALE GENOMIC DNA]</scope>
    <source>
        <strain evidence="2">cv. XS01</strain>
    </source>
</reference>
<dbReference type="EMBL" id="KQ995392">
    <property type="protein sequence ID" value="KZV46740.1"/>
    <property type="molecule type" value="Genomic_DNA"/>
</dbReference>
<dbReference type="GO" id="GO:0051301">
    <property type="term" value="P:cell division"/>
    <property type="evidence" value="ECO:0007669"/>
    <property type="project" value="UniProtKB-KW"/>
</dbReference>
<keyword evidence="2" id="KW-1185">Reference proteome</keyword>
<evidence type="ECO:0000313" key="1">
    <source>
        <dbReference type="EMBL" id="KZV46740.1"/>
    </source>
</evidence>
<sequence length="140" mass="15508">MRRVVNYHSSWARQQQVESFDASALYCIVSPCWDLLATMLRVVNYHSSWVGQRQVELFDASGIRVWCKYERVIIIFLYTNQWPPFIADSVELFQLLSVLGFDPNVPLGLGLFCLPVCRSGFPGYSAGRGVGPAGGASGGA</sequence>
<name>A0A2Z7CI92_9LAMI</name>
<keyword evidence="1" id="KW-0132">Cell division</keyword>
<evidence type="ECO:0000313" key="2">
    <source>
        <dbReference type="Proteomes" id="UP000250235"/>
    </source>
</evidence>